<dbReference type="Pfam" id="PF13540">
    <property type="entry name" value="RCC1_2"/>
    <property type="match status" value="2"/>
</dbReference>
<dbReference type="OrthoDB" id="2506770at2"/>
<evidence type="ECO:0000256" key="1">
    <source>
        <dbReference type="SAM" id="SignalP"/>
    </source>
</evidence>
<dbReference type="PANTHER" id="PTHR45982">
    <property type="entry name" value="REGULATOR OF CHROMOSOME CONDENSATION"/>
    <property type="match status" value="1"/>
</dbReference>
<evidence type="ECO:0000313" key="2">
    <source>
        <dbReference type="EMBL" id="SFE52290.1"/>
    </source>
</evidence>
<proteinExistence type="predicted"/>
<feature type="signal peptide" evidence="1">
    <location>
        <begin position="1"/>
        <end position="25"/>
    </location>
</feature>
<accession>A0A1I2BAW4</accession>
<dbReference type="AlphaFoldDB" id="A0A1I2BAW4"/>
<evidence type="ECO:0000313" key="3">
    <source>
        <dbReference type="Proteomes" id="UP000183410"/>
    </source>
</evidence>
<protein>
    <submittedName>
        <fullName evidence="2">Alpha-tubulin suppressor</fullName>
    </submittedName>
</protein>
<dbReference type="Gene3D" id="2.130.10.30">
    <property type="entry name" value="Regulator of chromosome condensation 1/beta-lactamase-inhibitor protein II"/>
    <property type="match status" value="2"/>
</dbReference>
<dbReference type="InterPro" id="IPR051553">
    <property type="entry name" value="Ran_GTPase-activating"/>
</dbReference>
<keyword evidence="1" id="KW-0732">Signal</keyword>
<dbReference type="SUPFAM" id="SSF50985">
    <property type="entry name" value="RCC1/BLIP-II"/>
    <property type="match status" value="2"/>
</dbReference>
<dbReference type="PANTHER" id="PTHR45982:SF1">
    <property type="entry name" value="REGULATOR OF CHROMOSOME CONDENSATION"/>
    <property type="match status" value="1"/>
</dbReference>
<sequence length="841" mass="92276">MKKWFSSLSLSLFVICFICSNTIFAQGLEDHSRLNATPIPFSLEGSYEYYVNFDSNRVVTVEGIIINSANLTVDLEFIDPSSGYTLIKTLQAPLNAKGYFKVVTEPLDISVRPIVEIQSPTGARYGTVDTEPGTLLKKYKNSLEYDQTKSSIDSTKTRAEIQDLKNRLALGDRVTYSVDSSGQLWAWGSIPQALCDSSKACKSTVPKKITKFKNVKQIAANYSTAAVLTTKGEVYLWRHNISSPILMKELQGAVQVQVGGQGHGMALKKDGTVIEWILPFNEPYHDVYETEITKAQIKTNQVKGLKNVTKILIGLSFYGDSYLALKNDGSVWAWKDVSVALSYKQKGKSTDTGFLQHVLANTDTPQELKGFPKVMDIGSQDAGPLLLTETYDLWGYTDTKDKKVNLPEKVASGVISTFQNMRYVMKEDGRYYPFEAAGKQISNEPFTPFNDYKIIASGTTWINNSLHYAGVKIDGTLMSWGGNNGGQLGIGKTAALSFAVNHIKSIKDPIALSANSGHALALNKQGEIYGWGSNKEHEVKSSSTEDVLAPYKITTIKSTIQVAAGNEFSLALTKEGKLYGWGKLTRLGAAADSDKPLPLDLIQEPIKEIAAYNKSVVIWTSSGKVYHLGEWGSSNVTKNKKPVWQVNISDVISVGVSNDRGFAAKKDGSVWYWSGPKKEGPITASKISGFSGITKVFAGGDSFNGDTLIGIDKNKGLWRWNSSQSLVSNIRQKPYRATKIYVGPVKEKLDYSTVSTTGQLSLYITTQKELLYEGKAMGGLLDQDGRNKNVTAIAAYGENYYWVSKGRLLTYGSSNNAGELGIGTKGWYEEPQKVVAATKLF</sequence>
<dbReference type="InterPro" id="IPR009091">
    <property type="entry name" value="RCC1/BLIP-II"/>
</dbReference>
<organism evidence="2 3">
    <name type="scientific">Paenibacillus algorifonticola</name>
    <dbReference type="NCBI Taxonomy" id="684063"/>
    <lineage>
        <taxon>Bacteria</taxon>
        <taxon>Bacillati</taxon>
        <taxon>Bacillota</taxon>
        <taxon>Bacilli</taxon>
        <taxon>Bacillales</taxon>
        <taxon>Paenibacillaceae</taxon>
        <taxon>Paenibacillus</taxon>
    </lineage>
</organism>
<dbReference type="Proteomes" id="UP000183410">
    <property type="component" value="Unassembled WGS sequence"/>
</dbReference>
<dbReference type="EMBL" id="FONN01000003">
    <property type="protein sequence ID" value="SFE52290.1"/>
    <property type="molecule type" value="Genomic_DNA"/>
</dbReference>
<keyword evidence="3" id="KW-1185">Reference proteome</keyword>
<reference evidence="3" key="1">
    <citation type="submission" date="2016-10" db="EMBL/GenBank/DDBJ databases">
        <authorList>
            <person name="Varghese N."/>
            <person name="Submissions S."/>
        </authorList>
    </citation>
    <scope>NUCLEOTIDE SEQUENCE [LARGE SCALE GENOMIC DNA]</scope>
    <source>
        <strain evidence="3">CGMCC 1.10223</strain>
    </source>
</reference>
<dbReference type="RefSeq" id="WP_143088450.1">
    <property type="nucleotide sequence ID" value="NZ_FONN01000003.1"/>
</dbReference>
<gene>
    <name evidence="2" type="ORF">SAMN04487969_103199</name>
</gene>
<name>A0A1I2BAW4_9BACL</name>
<dbReference type="InterPro" id="IPR000408">
    <property type="entry name" value="Reg_chr_condens"/>
</dbReference>
<feature type="chain" id="PRO_5010340331" evidence="1">
    <location>
        <begin position="26"/>
        <end position="841"/>
    </location>
</feature>
<dbReference type="PROSITE" id="PS50012">
    <property type="entry name" value="RCC1_3"/>
    <property type="match status" value="2"/>
</dbReference>